<evidence type="ECO:0000313" key="1">
    <source>
        <dbReference type="EMBL" id="KAH3659639.1"/>
    </source>
</evidence>
<gene>
    <name evidence="1" type="ORF">OGATHE_005684</name>
</gene>
<reference evidence="1" key="1">
    <citation type="journal article" date="2021" name="Open Biol.">
        <title>Shared evolutionary footprints suggest mitochondrial oxidative damage underlies multiple complex I losses in fungi.</title>
        <authorList>
            <person name="Schikora-Tamarit M.A."/>
            <person name="Marcet-Houben M."/>
            <person name="Nosek J."/>
            <person name="Gabaldon T."/>
        </authorList>
    </citation>
    <scope>NUCLEOTIDE SEQUENCE</scope>
    <source>
        <strain evidence="1">NCAIM Y.01608</strain>
    </source>
</reference>
<sequence>MLIKRVLSADCPTRDLSSFTRQDVSGAASLVAVFFTASGETLPWTTSMGESFESIIDDQVGMYPPSIGAENCVEADGLPGTPLGVPRLEILCRESFQELSVRVTAGVCCSASGKARLALARLRAGPGEKADALLDASRSVAPLYALRGLDSSSSSSSSSQDVTSFS</sequence>
<name>A0A9P8NV62_9ASCO</name>
<proteinExistence type="predicted"/>
<dbReference type="EMBL" id="JAEUBD010001504">
    <property type="protein sequence ID" value="KAH3659639.1"/>
    <property type="molecule type" value="Genomic_DNA"/>
</dbReference>
<protein>
    <submittedName>
        <fullName evidence="1">Uncharacterized protein</fullName>
    </submittedName>
</protein>
<organism evidence="1 2">
    <name type="scientific">Ogataea polymorpha</name>
    <dbReference type="NCBI Taxonomy" id="460523"/>
    <lineage>
        <taxon>Eukaryota</taxon>
        <taxon>Fungi</taxon>
        <taxon>Dikarya</taxon>
        <taxon>Ascomycota</taxon>
        <taxon>Saccharomycotina</taxon>
        <taxon>Pichiomycetes</taxon>
        <taxon>Pichiales</taxon>
        <taxon>Pichiaceae</taxon>
        <taxon>Ogataea</taxon>
    </lineage>
</organism>
<comment type="caution">
    <text evidence="1">The sequence shown here is derived from an EMBL/GenBank/DDBJ whole genome shotgun (WGS) entry which is preliminary data.</text>
</comment>
<keyword evidence="2" id="KW-1185">Reference proteome</keyword>
<reference evidence="1" key="2">
    <citation type="submission" date="2021-01" db="EMBL/GenBank/DDBJ databases">
        <authorList>
            <person name="Schikora-Tamarit M.A."/>
        </authorList>
    </citation>
    <scope>NUCLEOTIDE SEQUENCE</scope>
    <source>
        <strain evidence="1">NCAIM Y.01608</strain>
    </source>
</reference>
<evidence type="ECO:0000313" key="2">
    <source>
        <dbReference type="Proteomes" id="UP000788993"/>
    </source>
</evidence>
<dbReference type="AlphaFoldDB" id="A0A9P8NV62"/>
<dbReference type="Proteomes" id="UP000788993">
    <property type="component" value="Unassembled WGS sequence"/>
</dbReference>
<accession>A0A9P8NV62</accession>